<proteinExistence type="inferred from homology"/>
<dbReference type="SMART" id="SM00904">
    <property type="entry name" value="Flavokinase"/>
    <property type="match status" value="1"/>
</dbReference>
<protein>
    <recommendedName>
        <fullName evidence="15">Riboflavin biosynthesis protein</fullName>
    </recommendedName>
    <domain>
        <recommendedName>
            <fullName evidence="15">Riboflavin kinase</fullName>
            <ecNumber evidence="15">2.7.1.26</ecNumber>
        </recommendedName>
        <alternativeName>
            <fullName evidence="15">Flavokinase</fullName>
        </alternativeName>
    </domain>
    <domain>
        <recommendedName>
            <fullName evidence="15">FMN adenylyltransferase</fullName>
            <ecNumber evidence="15">2.7.7.2</ecNumber>
        </recommendedName>
        <alternativeName>
            <fullName evidence="15">FAD pyrophosphorylase</fullName>
        </alternativeName>
        <alternativeName>
            <fullName evidence="15">FAD synthase</fullName>
        </alternativeName>
    </domain>
</protein>
<evidence type="ECO:0000256" key="12">
    <source>
        <dbReference type="ARBA" id="ARBA00023268"/>
    </source>
</evidence>
<evidence type="ECO:0000256" key="11">
    <source>
        <dbReference type="ARBA" id="ARBA00022840"/>
    </source>
</evidence>
<dbReference type="GO" id="GO:0009231">
    <property type="term" value="P:riboflavin biosynthetic process"/>
    <property type="evidence" value="ECO:0007669"/>
    <property type="project" value="InterPro"/>
</dbReference>
<dbReference type="CDD" id="cd02064">
    <property type="entry name" value="FAD_synthetase_N"/>
    <property type="match status" value="1"/>
</dbReference>
<evidence type="ECO:0000256" key="13">
    <source>
        <dbReference type="ARBA" id="ARBA00047880"/>
    </source>
</evidence>
<keyword evidence="10 15" id="KW-0274">FAD</keyword>
<evidence type="ECO:0000256" key="8">
    <source>
        <dbReference type="ARBA" id="ARBA00022741"/>
    </source>
</evidence>
<dbReference type="PANTHER" id="PTHR22749:SF6">
    <property type="entry name" value="RIBOFLAVIN KINASE"/>
    <property type="match status" value="1"/>
</dbReference>
<accession>A0A1L6MZM3</accession>
<keyword evidence="12" id="KW-0511">Multifunctional enzyme</keyword>
<evidence type="ECO:0000256" key="10">
    <source>
        <dbReference type="ARBA" id="ARBA00022827"/>
    </source>
</evidence>
<evidence type="ECO:0000256" key="7">
    <source>
        <dbReference type="ARBA" id="ARBA00022695"/>
    </source>
</evidence>
<comment type="pathway">
    <text evidence="2 15">Cofactor biosynthesis; FAD biosynthesis; FAD from FMN: step 1/1.</text>
</comment>
<dbReference type="InterPro" id="IPR014729">
    <property type="entry name" value="Rossmann-like_a/b/a_fold"/>
</dbReference>
<dbReference type="AlphaFoldDB" id="A0A1L6MZM3"/>
<evidence type="ECO:0000256" key="3">
    <source>
        <dbReference type="ARBA" id="ARBA00005201"/>
    </source>
</evidence>
<dbReference type="GO" id="GO:0003919">
    <property type="term" value="F:FMN adenylyltransferase activity"/>
    <property type="evidence" value="ECO:0007669"/>
    <property type="project" value="UniProtKB-UniRule"/>
</dbReference>
<organism evidence="17 18">
    <name type="scientific">Pajaroellobacter abortibovis</name>
    <dbReference type="NCBI Taxonomy" id="1882918"/>
    <lineage>
        <taxon>Bacteria</taxon>
        <taxon>Pseudomonadati</taxon>
        <taxon>Myxococcota</taxon>
        <taxon>Polyangia</taxon>
        <taxon>Polyangiales</taxon>
        <taxon>Polyangiaceae</taxon>
    </lineage>
</organism>
<feature type="domain" description="Riboflavin kinase" evidence="16">
    <location>
        <begin position="173"/>
        <end position="302"/>
    </location>
</feature>
<dbReference type="EC" id="2.7.1.26" evidence="15"/>
<keyword evidence="18" id="KW-1185">Reference proteome</keyword>
<evidence type="ECO:0000256" key="15">
    <source>
        <dbReference type="PIRNR" id="PIRNR004491"/>
    </source>
</evidence>
<comment type="pathway">
    <text evidence="3 15">Cofactor biosynthesis; FMN biosynthesis; FMN from riboflavin (ATP route): step 1/1.</text>
</comment>
<keyword evidence="7 15" id="KW-0548">Nucleotidyltransferase</keyword>
<dbReference type="PIRSF" id="PIRSF004491">
    <property type="entry name" value="FAD_Synth"/>
    <property type="match status" value="1"/>
</dbReference>
<dbReference type="UniPathway" id="UPA00277">
    <property type="reaction ID" value="UER00407"/>
</dbReference>
<name>A0A1L6MZM3_9BACT</name>
<comment type="catalytic activity">
    <reaction evidence="13 15">
        <text>riboflavin + ATP = FMN + ADP + H(+)</text>
        <dbReference type="Rhea" id="RHEA:14357"/>
        <dbReference type="ChEBI" id="CHEBI:15378"/>
        <dbReference type="ChEBI" id="CHEBI:30616"/>
        <dbReference type="ChEBI" id="CHEBI:57986"/>
        <dbReference type="ChEBI" id="CHEBI:58210"/>
        <dbReference type="ChEBI" id="CHEBI:456216"/>
        <dbReference type="EC" id="2.7.1.26"/>
    </reaction>
</comment>
<evidence type="ECO:0000256" key="14">
    <source>
        <dbReference type="ARBA" id="ARBA00049494"/>
    </source>
</evidence>
<dbReference type="FunFam" id="3.40.50.620:FF:000021">
    <property type="entry name" value="Riboflavin biosynthesis protein"/>
    <property type="match status" value="1"/>
</dbReference>
<dbReference type="GO" id="GO:0008531">
    <property type="term" value="F:riboflavin kinase activity"/>
    <property type="evidence" value="ECO:0007669"/>
    <property type="project" value="UniProtKB-UniRule"/>
</dbReference>
<dbReference type="SUPFAM" id="SSF82114">
    <property type="entry name" value="Riboflavin kinase-like"/>
    <property type="match status" value="1"/>
</dbReference>
<dbReference type="Pfam" id="PF01687">
    <property type="entry name" value="Flavokinase"/>
    <property type="match status" value="1"/>
</dbReference>
<keyword evidence="8 15" id="KW-0547">Nucleotide-binding</keyword>
<comment type="similarity">
    <text evidence="15">Belongs to the ribF family.</text>
</comment>
<evidence type="ECO:0000256" key="2">
    <source>
        <dbReference type="ARBA" id="ARBA00004726"/>
    </source>
</evidence>
<evidence type="ECO:0000256" key="4">
    <source>
        <dbReference type="ARBA" id="ARBA00022630"/>
    </source>
</evidence>
<reference evidence="17 18" key="1">
    <citation type="submission" date="2016-08" db="EMBL/GenBank/DDBJ databases">
        <title>Identification and validation of antigenic proteins from Pajaroellobacter abortibovis using de-novo genome sequence assembly and reverse vaccinology.</title>
        <authorList>
            <person name="Welly B.T."/>
            <person name="Miller M.R."/>
            <person name="Stott J.L."/>
            <person name="Blanchard M.T."/>
            <person name="Islas-Trejo A.D."/>
            <person name="O'Rourke S.M."/>
            <person name="Young A.E."/>
            <person name="Medrano J.F."/>
            <person name="Van Eenennaam A.L."/>
        </authorList>
    </citation>
    <scope>NUCLEOTIDE SEQUENCE [LARGE SCALE GENOMIC DNA]</scope>
    <source>
        <strain evidence="17 18">BTF92-0548A/99-0131</strain>
    </source>
</reference>
<keyword evidence="11 15" id="KW-0067">ATP-binding</keyword>
<keyword evidence="6 15" id="KW-0808">Transferase</keyword>
<dbReference type="GO" id="GO:0005524">
    <property type="term" value="F:ATP binding"/>
    <property type="evidence" value="ECO:0007669"/>
    <property type="project" value="UniProtKB-UniRule"/>
</dbReference>
<dbReference type="InterPro" id="IPR002606">
    <property type="entry name" value="Riboflavin_kinase_bac"/>
</dbReference>
<dbReference type="NCBIfam" id="TIGR00083">
    <property type="entry name" value="ribF"/>
    <property type="match status" value="1"/>
</dbReference>
<dbReference type="STRING" id="1882918.BCY86_02660"/>
<evidence type="ECO:0000256" key="9">
    <source>
        <dbReference type="ARBA" id="ARBA00022777"/>
    </source>
</evidence>
<comment type="catalytic activity">
    <reaction evidence="14 15">
        <text>FMN + ATP + H(+) = FAD + diphosphate</text>
        <dbReference type="Rhea" id="RHEA:17237"/>
        <dbReference type="ChEBI" id="CHEBI:15378"/>
        <dbReference type="ChEBI" id="CHEBI:30616"/>
        <dbReference type="ChEBI" id="CHEBI:33019"/>
        <dbReference type="ChEBI" id="CHEBI:57692"/>
        <dbReference type="ChEBI" id="CHEBI:58210"/>
        <dbReference type="EC" id="2.7.7.2"/>
    </reaction>
</comment>
<gene>
    <name evidence="17" type="ORF">BCY86_02660</name>
</gene>
<evidence type="ECO:0000313" key="18">
    <source>
        <dbReference type="Proteomes" id="UP000185544"/>
    </source>
</evidence>
<dbReference type="Pfam" id="PF06574">
    <property type="entry name" value="FAD_syn"/>
    <property type="match status" value="1"/>
</dbReference>
<dbReference type="InterPro" id="IPR015864">
    <property type="entry name" value="FAD_synthase"/>
</dbReference>
<evidence type="ECO:0000259" key="16">
    <source>
        <dbReference type="SMART" id="SM00904"/>
    </source>
</evidence>
<keyword evidence="5 15" id="KW-0288">FMN</keyword>
<dbReference type="Gene3D" id="2.40.30.30">
    <property type="entry name" value="Riboflavin kinase-like"/>
    <property type="match status" value="1"/>
</dbReference>
<dbReference type="GO" id="GO:0009398">
    <property type="term" value="P:FMN biosynthetic process"/>
    <property type="evidence" value="ECO:0007669"/>
    <property type="project" value="UniProtKB-UniRule"/>
</dbReference>
<keyword evidence="9 15" id="KW-0418">Kinase</keyword>
<dbReference type="Gene3D" id="3.40.50.620">
    <property type="entry name" value="HUPs"/>
    <property type="match status" value="1"/>
</dbReference>
<dbReference type="InterPro" id="IPR023465">
    <property type="entry name" value="Riboflavin_kinase_dom_sf"/>
</dbReference>
<dbReference type="InterPro" id="IPR015865">
    <property type="entry name" value="Riboflavin_kinase_bac/euk"/>
</dbReference>
<dbReference type="SUPFAM" id="SSF52374">
    <property type="entry name" value="Nucleotidylyl transferase"/>
    <property type="match status" value="1"/>
</dbReference>
<evidence type="ECO:0000256" key="6">
    <source>
        <dbReference type="ARBA" id="ARBA00022679"/>
    </source>
</evidence>
<dbReference type="KEGG" id="pabo:BCY86_02660"/>
<sequence>MQEGKNGTAVVIGNLDGIHLGHQKVIQEAISTAAVSGLEPVVLTFDPHPNQVLKRPVPPLLTSLSRRIELLFRCALCRIYLCSVDTDFVSWEPDYFVEQLLVKQLNARLVVVGEDFQFGRQRSGNVQTLLSLGLRYRFETKTVAPVLKGHQVVSSTWIRQLIQQGDVRQAASLLTRLHAFTGVVVPGAGLGQKIGFRTANLTNIQELIPPHGVYAVRVERRTGGEFVALADGVMNIGTRPTLHQQGDGTVEVHLFETDQNLYGVSLRVHLLAYLRPERRFPTVSILQEQIAADVEEARRIVQGRCFWISGDGYHA</sequence>
<dbReference type="NCBIfam" id="NF004160">
    <property type="entry name" value="PRK05627.1-3"/>
    <property type="match status" value="1"/>
</dbReference>
<dbReference type="Proteomes" id="UP000185544">
    <property type="component" value="Chromosome"/>
</dbReference>
<keyword evidence="4 15" id="KW-0285">Flavoprotein</keyword>
<dbReference type="EMBL" id="CP016908">
    <property type="protein sequence ID" value="APS00857.1"/>
    <property type="molecule type" value="Genomic_DNA"/>
</dbReference>
<dbReference type="GO" id="GO:0006747">
    <property type="term" value="P:FAD biosynthetic process"/>
    <property type="evidence" value="ECO:0007669"/>
    <property type="project" value="UniProtKB-UniRule"/>
</dbReference>
<dbReference type="UniPathway" id="UPA00276">
    <property type="reaction ID" value="UER00406"/>
</dbReference>
<evidence type="ECO:0000313" key="17">
    <source>
        <dbReference type="EMBL" id="APS00857.1"/>
    </source>
</evidence>
<dbReference type="InterPro" id="IPR023468">
    <property type="entry name" value="Riboflavin_kinase"/>
</dbReference>
<dbReference type="PANTHER" id="PTHR22749">
    <property type="entry name" value="RIBOFLAVIN KINASE/FMN ADENYLYLTRANSFERASE"/>
    <property type="match status" value="1"/>
</dbReference>
<comment type="function">
    <text evidence="1">Catalyzes the phosphorylation of riboflavin to FMN followed by the adenylation of FMN to FAD.</text>
</comment>
<evidence type="ECO:0000256" key="5">
    <source>
        <dbReference type="ARBA" id="ARBA00022643"/>
    </source>
</evidence>
<evidence type="ECO:0000256" key="1">
    <source>
        <dbReference type="ARBA" id="ARBA00002121"/>
    </source>
</evidence>
<dbReference type="EC" id="2.7.7.2" evidence="15"/>